<accession>A0A0S3PXY6</accession>
<keyword evidence="6" id="KW-1185">Reference proteome</keyword>
<evidence type="ECO:0000259" key="4">
    <source>
        <dbReference type="SMART" id="SM00797"/>
    </source>
</evidence>
<dbReference type="PANTHER" id="PTHR43309">
    <property type="entry name" value="5-OXOPROLINASE SUBUNIT C"/>
    <property type="match status" value="1"/>
</dbReference>
<dbReference type="InterPro" id="IPR029000">
    <property type="entry name" value="Cyclophilin-like_dom_sf"/>
</dbReference>
<dbReference type="PANTHER" id="PTHR43309:SF4">
    <property type="entry name" value="CARBOXYLTRANSFERASE DOMAIN-CONTAINING PROTEIN"/>
    <property type="match status" value="1"/>
</dbReference>
<dbReference type="SUPFAM" id="SSF50891">
    <property type="entry name" value="Cyclophilin-like"/>
    <property type="match status" value="1"/>
</dbReference>
<dbReference type="Pfam" id="PF02626">
    <property type="entry name" value="CT_A_B"/>
    <property type="match status" value="1"/>
</dbReference>
<dbReference type="GO" id="GO:0005524">
    <property type="term" value="F:ATP binding"/>
    <property type="evidence" value="ECO:0007669"/>
    <property type="project" value="UniProtKB-KW"/>
</dbReference>
<keyword evidence="2" id="KW-0378">Hydrolase</keyword>
<name>A0A0S3PXY6_9BRAD</name>
<evidence type="ECO:0000313" key="5">
    <source>
        <dbReference type="EMBL" id="BAT60786.1"/>
    </source>
</evidence>
<dbReference type="OrthoDB" id="9768696at2"/>
<reference evidence="5 6" key="1">
    <citation type="submission" date="2015-08" db="EMBL/GenBank/DDBJ databases">
        <title>Investigation of the bacterial diversity of lava forest soil.</title>
        <authorList>
            <person name="Lee J.S."/>
        </authorList>
    </citation>
    <scope>NUCLEOTIDE SEQUENCE [LARGE SCALE GENOMIC DNA]</scope>
    <source>
        <strain evidence="5 6">GJW-30</strain>
    </source>
</reference>
<dbReference type="NCBIfam" id="TIGR00724">
    <property type="entry name" value="urea_amlyse_rel"/>
    <property type="match status" value="1"/>
</dbReference>
<proteinExistence type="predicted"/>
<gene>
    <name evidence="5" type="primary">kipA</name>
    <name evidence="5" type="ORF">GJW-30_1_03336</name>
</gene>
<feature type="domain" description="Carboxyltransferase" evidence="4">
    <location>
        <begin position="24"/>
        <end position="303"/>
    </location>
</feature>
<dbReference type="KEGG" id="vgo:GJW-30_1_03336"/>
<keyword evidence="1" id="KW-0547">Nucleotide-binding</keyword>
<evidence type="ECO:0000256" key="3">
    <source>
        <dbReference type="ARBA" id="ARBA00022840"/>
    </source>
</evidence>
<evidence type="ECO:0000256" key="2">
    <source>
        <dbReference type="ARBA" id="ARBA00022801"/>
    </source>
</evidence>
<dbReference type="AlphaFoldDB" id="A0A0S3PXY6"/>
<sequence>MTLRTLSAGPGCTIQDSGRHGYLRYGVTGAGPMDPLAHAIANRALSNPAGAAAIEVSLGGIEVTSETETLALAFAGGDFAATLDGQPLPSAAIALIEPGAKLKLRAGPSGNWCYLAVAGGFNVPLVLGSASTHTRTQIGGLQGRALKVGDTIRTGKPAYSAFFNAIIDAPILDRPPETIRVLLGPQDDYFAADEIEKFLAGPWTISARGDRMACFLEGPKLTHSQGYNITSDGIAMGAIQVPGEGQPIVLMADRQSTGGYPKIATIIGPDHGRLAQARPGTSIRFRAVSHKEAVAARAEEHAFLAGPIKAEPLIRTEFSSEFLLGLNLIDGYVDAEQRPSK</sequence>
<dbReference type="SMART" id="SM00797">
    <property type="entry name" value="AHS2"/>
    <property type="match status" value="1"/>
</dbReference>
<dbReference type="InterPro" id="IPR052708">
    <property type="entry name" value="PxpC"/>
</dbReference>
<dbReference type="InterPro" id="IPR003778">
    <property type="entry name" value="CT_A_B"/>
</dbReference>
<protein>
    <submittedName>
        <fullName evidence="5">KipI antagonist</fullName>
    </submittedName>
</protein>
<dbReference type="GO" id="GO:0016787">
    <property type="term" value="F:hydrolase activity"/>
    <property type="evidence" value="ECO:0007669"/>
    <property type="project" value="UniProtKB-KW"/>
</dbReference>
<evidence type="ECO:0000313" key="6">
    <source>
        <dbReference type="Proteomes" id="UP000236884"/>
    </source>
</evidence>
<dbReference type="Gene3D" id="2.40.100.10">
    <property type="entry name" value="Cyclophilin-like"/>
    <property type="match status" value="1"/>
</dbReference>
<dbReference type="Proteomes" id="UP000236884">
    <property type="component" value="Chromosome"/>
</dbReference>
<organism evidence="5 6">
    <name type="scientific">Variibacter gotjawalensis</name>
    <dbReference type="NCBI Taxonomy" id="1333996"/>
    <lineage>
        <taxon>Bacteria</taxon>
        <taxon>Pseudomonadati</taxon>
        <taxon>Pseudomonadota</taxon>
        <taxon>Alphaproteobacteria</taxon>
        <taxon>Hyphomicrobiales</taxon>
        <taxon>Nitrobacteraceae</taxon>
        <taxon>Variibacter</taxon>
    </lineage>
</organism>
<dbReference type="EMBL" id="AP014946">
    <property type="protein sequence ID" value="BAT60786.1"/>
    <property type="molecule type" value="Genomic_DNA"/>
</dbReference>
<keyword evidence="3" id="KW-0067">ATP-binding</keyword>
<dbReference type="RefSeq" id="WP_096357309.1">
    <property type="nucleotide sequence ID" value="NZ_AP014946.1"/>
</dbReference>
<evidence type="ECO:0000256" key="1">
    <source>
        <dbReference type="ARBA" id="ARBA00022741"/>
    </source>
</evidence>